<name>A0A926WGP9_9NOST</name>
<evidence type="ECO:0000313" key="5">
    <source>
        <dbReference type="Proteomes" id="UP000662185"/>
    </source>
</evidence>
<dbReference type="Pfam" id="PF04851">
    <property type="entry name" value="ResIII"/>
    <property type="match status" value="1"/>
</dbReference>
<dbReference type="Gene3D" id="3.90.1570.30">
    <property type="match status" value="1"/>
</dbReference>
<dbReference type="GO" id="GO:0009035">
    <property type="term" value="F:type I site-specific deoxyribonuclease activity"/>
    <property type="evidence" value="ECO:0007669"/>
    <property type="project" value="UniProtKB-EC"/>
</dbReference>
<dbReference type="CDD" id="cd18799">
    <property type="entry name" value="SF2_C_EcoAI-like"/>
    <property type="match status" value="1"/>
</dbReference>
<feature type="coiled-coil region" evidence="1">
    <location>
        <begin position="144"/>
        <end position="233"/>
    </location>
</feature>
<dbReference type="InterPro" id="IPR027417">
    <property type="entry name" value="P-loop_NTPase"/>
</dbReference>
<dbReference type="CDD" id="cd18032">
    <property type="entry name" value="DEXHc_RE_I_III_res"/>
    <property type="match status" value="1"/>
</dbReference>
<dbReference type="SUPFAM" id="SSF52540">
    <property type="entry name" value="P-loop containing nucleoside triphosphate hydrolases"/>
    <property type="match status" value="1"/>
</dbReference>
<keyword evidence="4" id="KW-0540">Nuclease</keyword>
<dbReference type="InterPro" id="IPR001650">
    <property type="entry name" value="Helicase_C-like"/>
</dbReference>
<dbReference type="Pfam" id="PF04313">
    <property type="entry name" value="HSDR_N"/>
    <property type="match status" value="1"/>
</dbReference>
<organism evidence="4 5">
    <name type="scientific">Anabaena sphaerica FACHB-251</name>
    <dbReference type="NCBI Taxonomy" id="2692883"/>
    <lineage>
        <taxon>Bacteria</taxon>
        <taxon>Bacillati</taxon>
        <taxon>Cyanobacteriota</taxon>
        <taxon>Cyanophyceae</taxon>
        <taxon>Nostocales</taxon>
        <taxon>Nostocaceae</taxon>
        <taxon>Anabaena</taxon>
    </lineage>
</organism>
<feature type="domain" description="Helicase C-terminal" evidence="3">
    <location>
        <begin position="684"/>
        <end position="838"/>
    </location>
</feature>
<dbReference type="GO" id="GO:0003677">
    <property type="term" value="F:DNA binding"/>
    <property type="evidence" value="ECO:0007669"/>
    <property type="project" value="UniProtKB-KW"/>
</dbReference>
<dbReference type="Pfam" id="PF13643">
    <property type="entry name" value="DUF4145"/>
    <property type="match status" value="1"/>
</dbReference>
<reference evidence="5" key="1">
    <citation type="journal article" date="2020" name="ISME J.">
        <title>Comparative genomics reveals insights into cyanobacterial evolution and habitat adaptation.</title>
        <authorList>
            <person name="Chen M.Y."/>
            <person name="Teng W.K."/>
            <person name="Zhao L."/>
            <person name="Hu C.X."/>
            <person name="Zhou Y.K."/>
            <person name="Han B.P."/>
            <person name="Song L.R."/>
            <person name="Shu W.S."/>
        </authorList>
    </citation>
    <scope>NUCLEOTIDE SEQUENCE [LARGE SCALE GENOMIC DNA]</scope>
    <source>
        <strain evidence="5">FACHB-251</strain>
    </source>
</reference>
<keyword evidence="5" id="KW-1185">Reference proteome</keyword>
<proteinExistence type="predicted"/>
<dbReference type="Proteomes" id="UP000662185">
    <property type="component" value="Unassembled WGS sequence"/>
</dbReference>
<dbReference type="PANTHER" id="PTHR47396">
    <property type="entry name" value="TYPE I RESTRICTION ENZYME ECOKI R PROTEIN"/>
    <property type="match status" value="1"/>
</dbReference>
<sequence>MTASPNFAFLAVHDPQLARLGELAERYFTDDPNTCLIKLRQFGELLAQIIAANLGLYIDDERQIDLLRRLRDRGILQGKVFELFDKLRLAGNDATHALINDQRTALSHLKYAYHLGIWFHRVRTKNKDFHPGVFVPPPDPKVETQALKTELAKLREELAATRTAAEMAQITAEQAAQGRQLAGKAEEAQAQKAALERLLERQVKAVNQSAQTIQATIQQAQQAAEKIDLDERETRRLIDSQLRNAGWEVDSEQLTYHNGTRPQKGKNLAISEWPTIDGRADYALFIGLQIVAVVEAKRQSQDVYSAVDQAKRYSRSYKIQSDEVLAGNWGEYKVPFVFATNGRDFLQQLRTKSGIWFCDLRRPDNLRRPLNTWLSPAGLIDIFNLDIDAANQKLATSGFNYNLKLRDYQIQAIQAVESRLLSADVREILIAMATGTGKTKTCIALVYRLLKTKRFRRVLFLVDRTALGEQTTNAFKESRMENLQTFADIFDIKELGDSTPDRDTKVQIATVQAFVKRILYPGDNTSIPTADQYDCIIVDECHRGYLLDRELSDSELTFRDYNDYISKYRRVLDHFDAVKIGLTATPALHTTEIFGQPVYTYGYREAVIDGWLIDHEPPHSIITALAEDGIVWNAGEEIEYFDPKTGTVDLTNAPDEVKIEIEQFNRQVITEDFNRVVCEYLAENIDPYLDAKTLIFCVKDDHADMVVDKLKQAFAEKYDSIDDDAIIKITGKSDKPLELIRKFRNEVNPKIAVTVDLLTTGIDVPKISNLVFIRRVNSRILYEQMLGRATRRCDEIEKEVFQIFDAVNLYAAIAPVSTMKPVVVSPNITFKQLFNELETVTDETATKTIVEQLLAKLNKQKPNLNNSTKQYYQKHLKENSYPRTPTTNPQQCY</sequence>
<protein>
    <submittedName>
        <fullName evidence="4">Type I restriction-modification system endonuclease</fullName>
        <ecNumber evidence="4">3.1.21.3</ecNumber>
    </submittedName>
</protein>
<dbReference type="InterPro" id="IPR014001">
    <property type="entry name" value="Helicase_ATP-bd"/>
</dbReference>
<dbReference type="InterPro" id="IPR007409">
    <property type="entry name" value="Restrct_endonuc_type1_HsdR_N"/>
</dbReference>
<dbReference type="PANTHER" id="PTHR47396:SF1">
    <property type="entry name" value="ATP-DEPENDENT HELICASE IRC3-RELATED"/>
    <property type="match status" value="1"/>
</dbReference>
<dbReference type="RefSeq" id="WP_190558943.1">
    <property type="nucleotide sequence ID" value="NZ_JACJQU010000003.1"/>
</dbReference>
<dbReference type="Pfam" id="PF00271">
    <property type="entry name" value="Helicase_C"/>
    <property type="match status" value="1"/>
</dbReference>
<dbReference type="AlphaFoldDB" id="A0A926WGP9"/>
<dbReference type="InterPro" id="IPR025285">
    <property type="entry name" value="DUF4145"/>
</dbReference>
<keyword evidence="4" id="KW-0255">Endonuclease</keyword>
<dbReference type="NCBIfam" id="NF008521">
    <property type="entry name" value="PRK11448.1"/>
    <property type="match status" value="1"/>
</dbReference>
<evidence type="ECO:0000313" key="4">
    <source>
        <dbReference type="EMBL" id="MBD2293489.1"/>
    </source>
</evidence>
<keyword evidence="1" id="KW-0175">Coiled coil</keyword>
<gene>
    <name evidence="4" type="primary">hsdR</name>
    <name evidence="4" type="ORF">H6G06_08300</name>
</gene>
<dbReference type="GO" id="GO:0005524">
    <property type="term" value="F:ATP binding"/>
    <property type="evidence" value="ECO:0007669"/>
    <property type="project" value="UniProtKB-KW"/>
</dbReference>
<dbReference type="GO" id="GO:0009307">
    <property type="term" value="P:DNA restriction-modification system"/>
    <property type="evidence" value="ECO:0007669"/>
    <property type="project" value="UniProtKB-KW"/>
</dbReference>
<dbReference type="GO" id="GO:0005829">
    <property type="term" value="C:cytosol"/>
    <property type="evidence" value="ECO:0007669"/>
    <property type="project" value="TreeGrafter"/>
</dbReference>
<dbReference type="SMART" id="SM00487">
    <property type="entry name" value="DEXDc"/>
    <property type="match status" value="1"/>
</dbReference>
<comment type="caution">
    <text evidence="4">The sequence shown here is derived from an EMBL/GenBank/DDBJ whole genome shotgun (WGS) entry which is preliminary data.</text>
</comment>
<dbReference type="PROSITE" id="PS51192">
    <property type="entry name" value="HELICASE_ATP_BIND_1"/>
    <property type="match status" value="1"/>
</dbReference>
<dbReference type="EC" id="3.1.21.3" evidence="4"/>
<accession>A0A926WGP9</accession>
<dbReference type="SMART" id="SM00490">
    <property type="entry name" value="HELICc"/>
    <property type="match status" value="1"/>
</dbReference>
<dbReference type="PROSITE" id="PS51194">
    <property type="entry name" value="HELICASE_CTER"/>
    <property type="match status" value="1"/>
</dbReference>
<dbReference type="EMBL" id="JACJQU010000003">
    <property type="protein sequence ID" value="MBD2293489.1"/>
    <property type="molecule type" value="Genomic_DNA"/>
</dbReference>
<keyword evidence="4" id="KW-0378">Hydrolase</keyword>
<evidence type="ECO:0000259" key="3">
    <source>
        <dbReference type="PROSITE" id="PS51194"/>
    </source>
</evidence>
<evidence type="ECO:0000256" key="1">
    <source>
        <dbReference type="SAM" id="Coils"/>
    </source>
</evidence>
<dbReference type="InterPro" id="IPR050742">
    <property type="entry name" value="Helicase_Restrict-Modif_Enz"/>
</dbReference>
<feature type="domain" description="Helicase ATP-binding" evidence="2">
    <location>
        <begin position="419"/>
        <end position="604"/>
    </location>
</feature>
<evidence type="ECO:0000259" key="2">
    <source>
        <dbReference type="PROSITE" id="PS51192"/>
    </source>
</evidence>
<dbReference type="Gene3D" id="3.40.50.300">
    <property type="entry name" value="P-loop containing nucleotide triphosphate hydrolases"/>
    <property type="match status" value="2"/>
</dbReference>
<dbReference type="InterPro" id="IPR006935">
    <property type="entry name" value="Helicase/UvrB_N"/>
</dbReference>